<keyword evidence="3" id="KW-1185">Reference proteome</keyword>
<dbReference type="InterPro" id="IPR050232">
    <property type="entry name" value="FBL13/AtMIF1-like"/>
</dbReference>
<evidence type="ECO:0000259" key="1">
    <source>
        <dbReference type="SMART" id="SM00579"/>
    </source>
</evidence>
<proteinExistence type="predicted"/>
<dbReference type="InterPro" id="IPR032675">
    <property type="entry name" value="LRR_dom_sf"/>
</dbReference>
<dbReference type="PANTHER" id="PTHR31900:SF34">
    <property type="entry name" value="EMB|CAB62440.1-RELATED"/>
    <property type="match status" value="1"/>
</dbReference>
<dbReference type="Proteomes" id="UP000836841">
    <property type="component" value="Chromosome 6"/>
</dbReference>
<dbReference type="InterPro" id="IPR006566">
    <property type="entry name" value="FBD"/>
</dbReference>
<sequence>MGRISELPEALLLKILSLMPTEKAVATMVLSKRWQFLWTMVPRLEYDHNMYRDGEDGRFLRFVYSSLLLHEAPVLESFSLKLGQTSGAVDVGVCVKPAITRSVRELNVEVDTVTETQAILPRSLYTGCRMLATLTLKDVVLVGASSPVSFPSLKTMSLVSVKYPGDEFVRKLLSGCPVLEDLFVVQCRGDNVTVLVVRVASLKYLAVRRSSEKENHQGLVIDAPSLEFLDIVDYTDGFCFIENSMPKIREAHLDVTYSQTQQLLGSLTSLSQLSLCLVSSMDAAFDGTIFSQLDQLKLCTCDPEWLNLLMRLLKASPKLRFIVLQQSNHCIRTEVPSPCWNKPSQVPECLLSSLESFNWRHYEGRGAEKELTAYILRNSRRLRFATFYPKSTDPVEKSKLRMELSKSPMSSSSCQLVFRGSYNRASR</sequence>
<dbReference type="SUPFAM" id="SSF81383">
    <property type="entry name" value="F-box domain"/>
    <property type="match status" value="1"/>
</dbReference>
<dbReference type="InterPro" id="IPR055411">
    <property type="entry name" value="LRR_FXL15/At3g58940/PEG3-like"/>
</dbReference>
<dbReference type="AlphaFoldDB" id="A0AAU9SRZ5"/>
<dbReference type="InterPro" id="IPR001810">
    <property type="entry name" value="F-box_dom"/>
</dbReference>
<evidence type="ECO:0000313" key="2">
    <source>
        <dbReference type="EMBL" id="CAH2069751.1"/>
    </source>
</evidence>
<dbReference type="PANTHER" id="PTHR31900">
    <property type="entry name" value="F-BOX/RNI SUPERFAMILY PROTEIN-RELATED"/>
    <property type="match status" value="1"/>
</dbReference>
<name>A0AAU9SRZ5_THLAR</name>
<evidence type="ECO:0000313" key="3">
    <source>
        <dbReference type="Proteomes" id="UP000836841"/>
    </source>
</evidence>
<feature type="domain" description="FBD" evidence="1">
    <location>
        <begin position="348"/>
        <end position="419"/>
    </location>
</feature>
<dbReference type="InterPro" id="IPR053781">
    <property type="entry name" value="F-box_AtFBL13-like"/>
</dbReference>
<reference evidence="2 3" key="1">
    <citation type="submission" date="2022-03" db="EMBL/GenBank/DDBJ databases">
        <authorList>
            <person name="Nunn A."/>
            <person name="Chopra R."/>
            <person name="Nunn A."/>
            <person name="Contreras Garrido A."/>
        </authorList>
    </citation>
    <scope>NUCLEOTIDE SEQUENCE [LARGE SCALE GENOMIC DNA]</scope>
</reference>
<dbReference type="CDD" id="cd22160">
    <property type="entry name" value="F-box_AtFBL13-like"/>
    <property type="match status" value="1"/>
</dbReference>
<dbReference type="Pfam" id="PF08387">
    <property type="entry name" value="FBD"/>
    <property type="match status" value="1"/>
</dbReference>
<organism evidence="2 3">
    <name type="scientific">Thlaspi arvense</name>
    <name type="common">Field penny-cress</name>
    <dbReference type="NCBI Taxonomy" id="13288"/>
    <lineage>
        <taxon>Eukaryota</taxon>
        <taxon>Viridiplantae</taxon>
        <taxon>Streptophyta</taxon>
        <taxon>Embryophyta</taxon>
        <taxon>Tracheophyta</taxon>
        <taxon>Spermatophyta</taxon>
        <taxon>Magnoliopsida</taxon>
        <taxon>eudicotyledons</taxon>
        <taxon>Gunneridae</taxon>
        <taxon>Pentapetalae</taxon>
        <taxon>rosids</taxon>
        <taxon>malvids</taxon>
        <taxon>Brassicales</taxon>
        <taxon>Brassicaceae</taxon>
        <taxon>Thlaspideae</taxon>
        <taxon>Thlaspi</taxon>
    </lineage>
</organism>
<dbReference type="Gene3D" id="3.80.10.10">
    <property type="entry name" value="Ribonuclease Inhibitor"/>
    <property type="match status" value="1"/>
</dbReference>
<gene>
    <name evidence="2" type="ORF">TAV2_LOCUS21819</name>
</gene>
<dbReference type="Pfam" id="PF24758">
    <property type="entry name" value="LRR_At5g56370"/>
    <property type="match status" value="1"/>
</dbReference>
<protein>
    <recommendedName>
        <fullName evidence="1">FBD domain-containing protein</fullName>
    </recommendedName>
</protein>
<dbReference type="SUPFAM" id="SSF52047">
    <property type="entry name" value="RNI-like"/>
    <property type="match status" value="1"/>
</dbReference>
<dbReference type="EMBL" id="OU466862">
    <property type="protein sequence ID" value="CAH2069751.1"/>
    <property type="molecule type" value="Genomic_DNA"/>
</dbReference>
<dbReference type="SMART" id="SM00579">
    <property type="entry name" value="FBD"/>
    <property type="match status" value="1"/>
</dbReference>
<accession>A0AAU9SRZ5</accession>
<dbReference type="Pfam" id="PF00646">
    <property type="entry name" value="F-box"/>
    <property type="match status" value="1"/>
</dbReference>
<dbReference type="InterPro" id="IPR036047">
    <property type="entry name" value="F-box-like_dom_sf"/>
</dbReference>